<evidence type="ECO:0000313" key="3">
    <source>
        <dbReference type="Proteomes" id="UP000580250"/>
    </source>
</evidence>
<dbReference type="EMBL" id="CAJEWN010001433">
    <property type="protein sequence ID" value="CAD2197433.1"/>
    <property type="molecule type" value="Genomic_DNA"/>
</dbReference>
<keyword evidence="1" id="KW-1133">Transmembrane helix</keyword>
<keyword evidence="1" id="KW-0472">Membrane</keyword>
<keyword evidence="1" id="KW-0812">Transmembrane</keyword>
<comment type="caution">
    <text evidence="2">The sequence shown here is derived from an EMBL/GenBank/DDBJ whole genome shotgun (WGS) entry which is preliminary data.</text>
</comment>
<evidence type="ECO:0000313" key="2">
    <source>
        <dbReference type="EMBL" id="CAD2197433.1"/>
    </source>
</evidence>
<evidence type="ECO:0000256" key="1">
    <source>
        <dbReference type="SAM" id="Phobius"/>
    </source>
</evidence>
<accession>A0A6V7XDU3</accession>
<dbReference type="AlphaFoldDB" id="A0A6V7XDU3"/>
<reference evidence="2 3" key="1">
    <citation type="submission" date="2020-08" db="EMBL/GenBank/DDBJ databases">
        <authorList>
            <person name="Koutsovoulos G."/>
            <person name="Danchin GJ E."/>
        </authorList>
    </citation>
    <scope>NUCLEOTIDE SEQUENCE [LARGE SCALE GENOMIC DNA]</scope>
</reference>
<organism evidence="2 3">
    <name type="scientific">Meloidogyne enterolobii</name>
    <name type="common">Root-knot nematode worm</name>
    <name type="synonym">Meloidogyne mayaguensis</name>
    <dbReference type="NCBI Taxonomy" id="390850"/>
    <lineage>
        <taxon>Eukaryota</taxon>
        <taxon>Metazoa</taxon>
        <taxon>Ecdysozoa</taxon>
        <taxon>Nematoda</taxon>
        <taxon>Chromadorea</taxon>
        <taxon>Rhabditida</taxon>
        <taxon>Tylenchina</taxon>
        <taxon>Tylenchomorpha</taxon>
        <taxon>Tylenchoidea</taxon>
        <taxon>Meloidogynidae</taxon>
        <taxon>Meloidogyninae</taxon>
        <taxon>Meloidogyne</taxon>
    </lineage>
</organism>
<name>A0A6V7XDU3_MELEN</name>
<proteinExistence type="predicted"/>
<gene>
    <name evidence="2" type="ORF">MENT_LOCUS50679</name>
</gene>
<sequence length="55" mass="6593">MRVKKEKEMWQKCTNEIDGAINLPFPFSILFFSLFDIYSKKLTHKSFTYPSLFLI</sequence>
<protein>
    <submittedName>
        <fullName evidence="2">Uncharacterized protein</fullName>
    </submittedName>
</protein>
<dbReference type="Proteomes" id="UP000580250">
    <property type="component" value="Unassembled WGS sequence"/>
</dbReference>
<feature type="transmembrane region" description="Helical" evidence="1">
    <location>
        <begin position="20"/>
        <end position="38"/>
    </location>
</feature>